<feature type="domain" description="SBP-type" evidence="11">
    <location>
        <begin position="92"/>
        <end position="169"/>
    </location>
</feature>
<dbReference type="Proteomes" id="UP000652761">
    <property type="component" value="Unassembled WGS sequence"/>
</dbReference>
<feature type="compositionally biased region" description="Low complexity" evidence="10">
    <location>
        <begin position="68"/>
        <end position="80"/>
    </location>
</feature>
<accession>A0A843X1N3</accession>
<keyword evidence="4" id="KW-0862">Zinc</keyword>
<dbReference type="GO" id="GO:0005634">
    <property type="term" value="C:nucleus"/>
    <property type="evidence" value="ECO:0007669"/>
    <property type="project" value="UniProtKB-SubCell"/>
</dbReference>
<evidence type="ECO:0000256" key="2">
    <source>
        <dbReference type="ARBA" id="ARBA00022723"/>
    </source>
</evidence>
<name>A0A843X1N3_COLES</name>
<evidence type="ECO:0000256" key="6">
    <source>
        <dbReference type="ARBA" id="ARBA00023125"/>
    </source>
</evidence>
<evidence type="ECO:0000313" key="12">
    <source>
        <dbReference type="EMBL" id="MQM13218.1"/>
    </source>
</evidence>
<evidence type="ECO:0000259" key="11">
    <source>
        <dbReference type="PROSITE" id="PS51141"/>
    </source>
</evidence>
<sequence length="402" mass="43899">MEWDLKMPLWDLAELERGADANVRPSFYASSGPAGRQAGGLDCSVDLKLGRLGDFGSSSSDKCRDQTRTSTTTASPTSSAKRARAPSNGVHNAACLVDGCKSDLSNCREYHRRHKVCEVHSKTPVVMVHGQEQRFCQQCSRFHLLVEFDEGKRSCRKRLDGHNRRRRKPQPDTANSASLFVNHQGPRFSSYSQMFPATTPEANWAAVVKTEEDVLYAHNSPLHFIDKQQHFPGSFCRGYKEERPFPFFQENDSALGNRTIDTTVCQPLLNTISSSESSSNKLFSNGLTQALDSDCALSLLSSPTQTSSINLGHMLPADRIPMGQPLVSSLHQYGGLSHYSHSQASNTVSSTGFSCSGAEDEQVGTVLVSDASDVDLHCQGIFQLGVDGTSGGASQAIPFSWQ</sequence>
<evidence type="ECO:0000256" key="9">
    <source>
        <dbReference type="PROSITE-ProRule" id="PRU00470"/>
    </source>
</evidence>
<dbReference type="SUPFAM" id="SSF103612">
    <property type="entry name" value="SBT domain"/>
    <property type="match status" value="1"/>
</dbReference>
<protein>
    <recommendedName>
        <fullName evidence="11">SBP-type domain-containing protein</fullName>
    </recommendedName>
</protein>
<feature type="region of interest" description="Disordered" evidence="10">
    <location>
        <begin position="159"/>
        <end position="178"/>
    </location>
</feature>
<dbReference type="PANTHER" id="PTHR31251">
    <property type="entry name" value="SQUAMOSA PROMOTER-BINDING-LIKE PROTEIN 4"/>
    <property type="match status" value="1"/>
</dbReference>
<dbReference type="Pfam" id="PF03110">
    <property type="entry name" value="SBP"/>
    <property type="match status" value="1"/>
</dbReference>
<gene>
    <name evidence="12" type="ORF">Taro_046142</name>
</gene>
<dbReference type="EMBL" id="NMUH01005612">
    <property type="protein sequence ID" value="MQM13218.1"/>
    <property type="molecule type" value="Genomic_DNA"/>
</dbReference>
<keyword evidence="2" id="KW-0479">Metal-binding</keyword>
<dbReference type="FunFam" id="4.10.1100.10:FF:000001">
    <property type="entry name" value="Squamosa promoter-binding-like protein 14"/>
    <property type="match status" value="1"/>
</dbReference>
<evidence type="ECO:0000256" key="4">
    <source>
        <dbReference type="ARBA" id="ARBA00022833"/>
    </source>
</evidence>
<keyword evidence="6" id="KW-0238">DNA-binding</keyword>
<evidence type="ECO:0000256" key="8">
    <source>
        <dbReference type="ARBA" id="ARBA00023242"/>
    </source>
</evidence>
<evidence type="ECO:0000256" key="3">
    <source>
        <dbReference type="ARBA" id="ARBA00022771"/>
    </source>
</evidence>
<keyword evidence="3 9" id="KW-0863">Zinc-finger</keyword>
<evidence type="ECO:0000313" key="13">
    <source>
        <dbReference type="Proteomes" id="UP000652761"/>
    </source>
</evidence>
<evidence type="ECO:0000256" key="10">
    <source>
        <dbReference type="SAM" id="MobiDB-lite"/>
    </source>
</evidence>
<organism evidence="12 13">
    <name type="scientific">Colocasia esculenta</name>
    <name type="common">Wild taro</name>
    <name type="synonym">Arum esculentum</name>
    <dbReference type="NCBI Taxonomy" id="4460"/>
    <lineage>
        <taxon>Eukaryota</taxon>
        <taxon>Viridiplantae</taxon>
        <taxon>Streptophyta</taxon>
        <taxon>Embryophyta</taxon>
        <taxon>Tracheophyta</taxon>
        <taxon>Spermatophyta</taxon>
        <taxon>Magnoliopsida</taxon>
        <taxon>Liliopsida</taxon>
        <taxon>Araceae</taxon>
        <taxon>Aroideae</taxon>
        <taxon>Colocasieae</taxon>
        <taxon>Colocasia</taxon>
    </lineage>
</organism>
<dbReference type="InterPro" id="IPR044817">
    <property type="entry name" value="SBP-like"/>
</dbReference>
<dbReference type="Gene3D" id="4.10.1100.10">
    <property type="entry name" value="Transcription factor, SBP-box domain"/>
    <property type="match status" value="1"/>
</dbReference>
<evidence type="ECO:0000256" key="1">
    <source>
        <dbReference type="ARBA" id="ARBA00004123"/>
    </source>
</evidence>
<reference evidence="12" key="1">
    <citation type="submission" date="2017-07" db="EMBL/GenBank/DDBJ databases">
        <title>Taro Niue Genome Assembly and Annotation.</title>
        <authorList>
            <person name="Atibalentja N."/>
            <person name="Keating K."/>
            <person name="Fields C.J."/>
        </authorList>
    </citation>
    <scope>NUCLEOTIDE SEQUENCE</scope>
    <source>
        <strain evidence="12">Niue_2</strain>
        <tissue evidence="12">Leaf</tissue>
    </source>
</reference>
<feature type="region of interest" description="Disordered" evidence="10">
    <location>
        <begin position="56"/>
        <end position="86"/>
    </location>
</feature>
<dbReference type="GO" id="GO:0003677">
    <property type="term" value="F:DNA binding"/>
    <property type="evidence" value="ECO:0007669"/>
    <property type="project" value="UniProtKB-KW"/>
</dbReference>
<dbReference type="PANTHER" id="PTHR31251:SF208">
    <property type="entry name" value="SQUAMOSA PROMOTER-BINDING-LIKE PROTEIN 18"/>
    <property type="match status" value="1"/>
</dbReference>
<dbReference type="GO" id="GO:0008270">
    <property type="term" value="F:zinc ion binding"/>
    <property type="evidence" value="ECO:0007669"/>
    <property type="project" value="UniProtKB-KW"/>
</dbReference>
<keyword evidence="5" id="KW-0805">Transcription regulation</keyword>
<evidence type="ECO:0000256" key="5">
    <source>
        <dbReference type="ARBA" id="ARBA00023015"/>
    </source>
</evidence>
<dbReference type="SMR" id="A0A843X1N3"/>
<keyword evidence="13" id="KW-1185">Reference proteome</keyword>
<comment type="subcellular location">
    <subcellularLocation>
        <location evidence="1">Nucleus</location>
    </subcellularLocation>
</comment>
<evidence type="ECO:0000256" key="7">
    <source>
        <dbReference type="ARBA" id="ARBA00023163"/>
    </source>
</evidence>
<dbReference type="InterPro" id="IPR004333">
    <property type="entry name" value="SBP_dom"/>
</dbReference>
<dbReference type="AlphaFoldDB" id="A0A843X1N3"/>
<comment type="caution">
    <text evidence="12">The sequence shown here is derived from an EMBL/GenBank/DDBJ whole genome shotgun (WGS) entry which is preliminary data.</text>
</comment>
<dbReference type="OrthoDB" id="514967at2759"/>
<dbReference type="PROSITE" id="PS51141">
    <property type="entry name" value="ZF_SBP"/>
    <property type="match status" value="1"/>
</dbReference>
<keyword evidence="7" id="KW-0804">Transcription</keyword>
<keyword evidence="8" id="KW-0539">Nucleus</keyword>
<proteinExistence type="predicted"/>
<dbReference type="InterPro" id="IPR036893">
    <property type="entry name" value="SBP_sf"/>
</dbReference>